<sequence>MNSVFTCICMHSCADIIHIPHLLRFSRGPGAAATRFGAIALEREVRPAASPQRVIGVWLIDEQTTGVRVRPSIWRRPAISSAFRIARCTAPMCQFALQVLLVIGVATCHRLRVCAVRQGVEDGHQRRWLLPPTCQTGSLVLNTIAPCRRRELEVVCASCAVLGRGTVLRSLGIVHLYHVNSKLYSRQCQLSVWRATDRHACEGSTRPHASAFRSADCRLLKSWLLGKMQSLRGAVLGAVTLATGLNACL</sequence>
<proteinExistence type="predicted"/>
<protein>
    <submittedName>
        <fullName evidence="1">Uncharacterized protein</fullName>
    </submittedName>
</protein>
<organism evidence="1 2">
    <name type="scientific">Obba rivulosa</name>
    <dbReference type="NCBI Taxonomy" id="1052685"/>
    <lineage>
        <taxon>Eukaryota</taxon>
        <taxon>Fungi</taxon>
        <taxon>Dikarya</taxon>
        <taxon>Basidiomycota</taxon>
        <taxon>Agaricomycotina</taxon>
        <taxon>Agaricomycetes</taxon>
        <taxon>Polyporales</taxon>
        <taxon>Gelatoporiaceae</taxon>
        <taxon>Obba</taxon>
    </lineage>
</organism>
<evidence type="ECO:0000313" key="1">
    <source>
        <dbReference type="EMBL" id="OCH91336.1"/>
    </source>
</evidence>
<accession>A0A8E2AUR2</accession>
<dbReference type="AlphaFoldDB" id="A0A8E2AUR2"/>
<keyword evidence="2" id="KW-1185">Reference proteome</keyword>
<evidence type="ECO:0000313" key="2">
    <source>
        <dbReference type="Proteomes" id="UP000250043"/>
    </source>
</evidence>
<name>A0A8E2AUR2_9APHY</name>
<reference evidence="1 2" key="1">
    <citation type="submission" date="2016-07" db="EMBL/GenBank/DDBJ databases">
        <title>Draft genome of the white-rot fungus Obba rivulosa 3A-2.</title>
        <authorList>
            <consortium name="DOE Joint Genome Institute"/>
            <person name="Miettinen O."/>
            <person name="Riley R."/>
            <person name="Acob R."/>
            <person name="Barry K."/>
            <person name="Cullen D."/>
            <person name="De Vries R."/>
            <person name="Hainaut M."/>
            <person name="Hatakka A."/>
            <person name="Henrissat B."/>
            <person name="Hilden K."/>
            <person name="Kuo R."/>
            <person name="Labutti K."/>
            <person name="Lipzen A."/>
            <person name="Makela M.R."/>
            <person name="Sandor L."/>
            <person name="Spatafora J.W."/>
            <person name="Grigoriev I.V."/>
            <person name="Hibbett D.S."/>
        </authorList>
    </citation>
    <scope>NUCLEOTIDE SEQUENCE [LARGE SCALE GENOMIC DNA]</scope>
    <source>
        <strain evidence="1 2">3A-2</strain>
    </source>
</reference>
<dbReference type="Proteomes" id="UP000250043">
    <property type="component" value="Unassembled WGS sequence"/>
</dbReference>
<dbReference type="EMBL" id="KV722387">
    <property type="protein sequence ID" value="OCH91336.1"/>
    <property type="molecule type" value="Genomic_DNA"/>
</dbReference>
<gene>
    <name evidence="1" type="ORF">OBBRIDRAFT_529783</name>
</gene>